<dbReference type="InterPro" id="IPR055135">
    <property type="entry name" value="PRMT_dom"/>
</dbReference>
<evidence type="ECO:0000256" key="2">
    <source>
        <dbReference type="ARBA" id="ARBA00022679"/>
    </source>
</evidence>
<dbReference type="AlphaFoldDB" id="A0A0G4ICY3"/>
<keyword evidence="3 4" id="KW-0949">S-adenosyl-L-methionine</keyword>
<evidence type="ECO:0000256" key="3">
    <source>
        <dbReference type="ARBA" id="ARBA00022691"/>
    </source>
</evidence>
<dbReference type="EMBL" id="CDMZ01005831">
    <property type="protein sequence ID" value="CEM54944.1"/>
    <property type="molecule type" value="Genomic_DNA"/>
</dbReference>
<evidence type="ECO:0000259" key="6">
    <source>
        <dbReference type="Pfam" id="PF22528"/>
    </source>
</evidence>
<feature type="compositionally biased region" description="Low complexity" evidence="5">
    <location>
        <begin position="310"/>
        <end position="319"/>
    </location>
</feature>
<feature type="region of interest" description="Disordered" evidence="5">
    <location>
        <begin position="310"/>
        <end position="329"/>
    </location>
</feature>
<dbReference type="SUPFAM" id="SSF53335">
    <property type="entry name" value="S-adenosyl-L-methionine-dependent methyltransferases"/>
    <property type="match status" value="1"/>
</dbReference>
<dbReference type="GO" id="GO:0016274">
    <property type="term" value="F:protein-arginine N-methyltransferase activity"/>
    <property type="evidence" value="ECO:0007669"/>
    <property type="project" value="InterPro"/>
</dbReference>
<dbReference type="PhylomeDB" id="A0A0G4ICY3"/>
<dbReference type="Pfam" id="PF22528">
    <property type="entry name" value="PRMT_C"/>
    <property type="match status" value="1"/>
</dbReference>
<dbReference type="InterPro" id="IPR025799">
    <property type="entry name" value="Arg_MeTrfase"/>
</dbReference>
<keyword evidence="1 4" id="KW-0489">Methyltransferase</keyword>
<dbReference type="Gene3D" id="3.40.50.150">
    <property type="entry name" value="Vaccinia Virus protein VP39"/>
    <property type="match status" value="1"/>
</dbReference>
<dbReference type="PROSITE" id="PS51678">
    <property type="entry name" value="SAM_MT_PRMT"/>
    <property type="match status" value="1"/>
</dbReference>
<evidence type="ECO:0000256" key="4">
    <source>
        <dbReference type="PROSITE-ProRule" id="PRU01015"/>
    </source>
</evidence>
<protein>
    <recommendedName>
        <fullName evidence="6">Protein arginine N-methyltransferase domain-containing protein</fullName>
    </recommendedName>
</protein>
<evidence type="ECO:0000313" key="7">
    <source>
        <dbReference type="EMBL" id="CEM54944.1"/>
    </source>
</evidence>
<proteinExistence type="predicted"/>
<sequence>MLRDTPRTSSYLAAIEQGAEEYFKGKFVMDVGAGSGILSLAAARAGARRVYAVEASGMVTLLSQVISANGFDEIISVCACPVENLEFPLDESDSKVDVIVSEWMGFYLLHESMLDSVLFARDKFLKPEGLLFPSTATISLSVASLPEAWDEAVDWVSKPFCGFDLSALHGPLLQKALAEPAIRTVKTEELFAEPKSIFTLDLTTLKVEELSHLHTQTTVKCVADGTLHAYVLWFDVYFPGKDALVCLSTAPWHPETHWKQSVVWFGKEAPAVAGLNLGVEVYLRQNERNKRRYDISLEISDAWHAEEGVGAEAGAQSSEGAGGAAGFSG</sequence>
<dbReference type="CDD" id="cd02440">
    <property type="entry name" value="AdoMet_MTases"/>
    <property type="match status" value="1"/>
</dbReference>
<dbReference type="GO" id="GO:0042054">
    <property type="term" value="F:histone methyltransferase activity"/>
    <property type="evidence" value="ECO:0007669"/>
    <property type="project" value="TreeGrafter"/>
</dbReference>
<reference evidence="7" key="1">
    <citation type="submission" date="2014-11" db="EMBL/GenBank/DDBJ databases">
        <authorList>
            <person name="Otto D Thomas"/>
            <person name="Naeem Raeece"/>
        </authorList>
    </citation>
    <scope>NUCLEOTIDE SEQUENCE</scope>
</reference>
<keyword evidence="2 4" id="KW-0808">Transferase</keyword>
<dbReference type="VEuPathDB" id="CryptoDB:Cvel_2284"/>
<name>A0A0G4ICY3_9ALVE</name>
<evidence type="ECO:0000256" key="5">
    <source>
        <dbReference type="SAM" id="MobiDB-lite"/>
    </source>
</evidence>
<dbReference type="PANTHER" id="PTHR11006:SF4">
    <property type="entry name" value="PROTEIN ARGININE N-METHYLTRANSFERASE 7"/>
    <property type="match status" value="1"/>
</dbReference>
<feature type="domain" description="Protein arginine N-methyltransferase" evidence="6">
    <location>
        <begin position="152"/>
        <end position="298"/>
    </location>
</feature>
<dbReference type="GO" id="GO:0032259">
    <property type="term" value="P:methylation"/>
    <property type="evidence" value="ECO:0007669"/>
    <property type="project" value="UniProtKB-KW"/>
</dbReference>
<dbReference type="PANTHER" id="PTHR11006">
    <property type="entry name" value="PROTEIN ARGININE N-METHYLTRANSFERASE"/>
    <property type="match status" value="1"/>
</dbReference>
<dbReference type="Gene3D" id="2.70.160.11">
    <property type="entry name" value="Hnrnp arginine n-methyltransferase1"/>
    <property type="match status" value="1"/>
</dbReference>
<dbReference type="Pfam" id="PF06325">
    <property type="entry name" value="PrmA"/>
    <property type="match status" value="1"/>
</dbReference>
<gene>
    <name evidence="7" type="ORF">Cvel_2284</name>
</gene>
<feature type="compositionally biased region" description="Gly residues" evidence="5">
    <location>
        <begin position="320"/>
        <end position="329"/>
    </location>
</feature>
<accession>A0A0G4ICY3</accession>
<dbReference type="InterPro" id="IPR029063">
    <property type="entry name" value="SAM-dependent_MTases_sf"/>
</dbReference>
<evidence type="ECO:0000256" key="1">
    <source>
        <dbReference type="ARBA" id="ARBA00022603"/>
    </source>
</evidence>
<organism evidence="7">
    <name type="scientific">Chromera velia CCMP2878</name>
    <dbReference type="NCBI Taxonomy" id="1169474"/>
    <lineage>
        <taxon>Eukaryota</taxon>
        <taxon>Sar</taxon>
        <taxon>Alveolata</taxon>
        <taxon>Colpodellida</taxon>
        <taxon>Chromeraceae</taxon>
        <taxon>Chromera</taxon>
    </lineage>
</organism>